<name>A0A0R0M581_9MICR</name>
<proteinExistence type="predicted"/>
<comment type="caution">
    <text evidence="2">The sequence shown here is derived from an EMBL/GenBank/DDBJ whole genome shotgun (WGS) entry which is preliminary data.</text>
</comment>
<feature type="transmembrane region" description="Helical" evidence="1">
    <location>
        <begin position="6"/>
        <end position="26"/>
    </location>
</feature>
<reference evidence="2 3" key="1">
    <citation type="submission" date="2015-07" db="EMBL/GenBank/DDBJ databases">
        <title>The genome of Pseudoloma neurophilia, a relevant intracellular parasite of the zebrafish.</title>
        <authorList>
            <person name="Ndikumana S."/>
            <person name="Pelin A."/>
            <person name="Sanders J."/>
            <person name="Corradi N."/>
        </authorList>
    </citation>
    <scope>NUCLEOTIDE SEQUENCE [LARGE SCALE GENOMIC DNA]</scope>
    <source>
        <strain evidence="2 3">MK1</strain>
    </source>
</reference>
<dbReference type="AlphaFoldDB" id="A0A0R0M581"/>
<sequence length="54" mass="6291">MKRRYLLLFVILAIIVSFFIIILIAWKTVGIKQGFKELLNDDTKKKPTGIKVKK</sequence>
<evidence type="ECO:0000256" key="1">
    <source>
        <dbReference type="SAM" id="Phobius"/>
    </source>
</evidence>
<dbReference type="EMBL" id="LGUB01000035">
    <property type="protein sequence ID" value="KRH94750.1"/>
    <property type="molecule type" value="Genomic_DNA"/>
</dbReference>
<keyword evidence="1" id="KW-1133">Transmembrane helix</keyword>
<keyword evidence="1" id="KW-0812">Transmembrane</keyword>
<protein>
    <submittedName>
        <fullName evidence="2">Uncharacterized protein</fullName>
    </submittedName>
</protein>
<dbReference type="Proteomes" id="UP000051530">
    <property type="component" value="Unassembled WGS sequence"/>
</dbReference>
<organism evidence="2 3">
    <name type="scientific">Pseudoloma neurophilia</name>
    <dbReference type="NCBI Taxonomy" id="146866"/>
    <lineage>
        <taxon>Eukaryota</taxon>
        <taxon>Fungi</taxon>
        <taxon>Fungi incertae sedis</taxon>
        <taxon>Microsporidia</taxon>
        <taxon>Pseudoloma</taxon>
    </lineage>
</organism>
<evidence type="ECO:0000313" key="3">
    <source>
        <dbReference type="Proteomes" id="UP000051530"/>
    </source>
</evidence>
<evidence type="ECO:0000313" key="2">
    <source>
        <dbReference type="EMBL" id="KRH94750.1"/>
    </source>
</evidence>
<dbReference type="VEuPathDB" id="MicrosporidiaDB:M153_15500016514"/>
<gene>
    <name evidence="2" type="ORF">M153_15500016514</name>
</gene>
<keyword evidence="3" id="KW-1185">Reference proteome</keyword>
<keyword evidence="1" id="KW-0472">Membrane</keyword>
<accession>A0A0R0M581</accession>